<keyword evidence="1" id="KW-0472">Membrane</keyword>
<comment type="caution">
    <text evidence="3">The sequence shown here is derived from an EMBL/GenBank/DDBJ whole genome shotgun (WGS) entry which is preliminary data.</text>
</comment>
<organism evidence="3 4">
    <name type="scientific">Mycobacterium palustre</name>
    <dbReference type="NCBI Taxonomy" id="153971"/>
    <lineage>
        <taxon>Bacteria</taxon>
        <taxon>Bacillati</taxon>
        <taxon>Actinomycetota</taxon>
        <taxon>Actinomycetes</taxon>
        <taxon>Mycobacteriales</taxon>
        <taxon>Mycobacteriaceae</taxon>
        <taxon>Mycobacterium</taxon>
        <taxon>Mycobacterium simiae complex</taxon>
    </lineage>
</organism>
<dbReference type="OrthoDB" id="4472230at2"/>
<dbReference type="Pfam" id="PF08924">
    <property type="entry name" value="Rv2525c_GlyHyd-like"/>
    <property type="match status" value="1"/>
</dbReference>
<dbReference type="EMBL" id="LQPJ01000070">
    <property type="protein sequence ID" value="ORW27819.1"/>
    <property type="molecule type" value="Genomic_DNA"/>
</dbReference>
<dbReference type="STRING" id="153971.AWC19_02930"/>
<dbReference type="InterPro" id="IPR006311">
    <property type="entry name" value="TAT_signal"/>
</dbReference>
<gene>
    <name evidence="3" type="ORF">AWC19_02930</name>
</gene>
<keyword evidence="1" id="KW-1133">Transmembrane helix</keyword>
<feature type="domain" description="Rv2525c-like glycoside hydrolase-like" evidence="2">
    <location>
        <begin position="71"/>
        <end position="262"/>
    </location>
</feature>
<reference evidence="3 4" key="1">
    <citation type="submission" date="2016-01" db="EMBL/GenBank/DDBJ databases">
        <title>The new phylogeny of the genus Mycobacterium.</title>
        <authorList>
            <person name="Tarcisio F."/>
            <person name="Conor M."/>
            <person name="Antonella G."/>
            <person name="Elisabetta G."/>
            <person name="Giulia F.S."/>
            <person name="Sara T."/>
            <person name="Anna F."/>
            <person name="Clotilde B."/>
            <person name="Roberto B."/>
            <person name="Veronica D.S."/>
            <person name="Fabio R."/>
            <person name="Monica P."/>
            <person name="Olivier J."/>
            <person name="Enrico T."/>
            <person name="Nicola S."/>
        </authorList>
    </citation>
    <scope>NUCLEOTIDE SEQUENCE [LARGE SCALE GENOMIC DNA]</scope>
    <source>
        <strain evidence="3 4">DSM 44572</strain>
    </source>
</reference>
<dbReference type="Proteomes" id="UP000193529">
    <property type="component" value="Unassembled WGS sequence"/>
</dbReference>
<name>A0A1X1ZUX1_9MYCO</name>
<feature type="transmembrane region" description="Helical" evidence="1">
    <location>
        <begin position="21"/>
        <end position="43"/>
    </location>
</feature>
<proteinExistence type="predicted"/>
<dbReference type="Gene3D" id="3.20.20.80">
    <property type="entry name" value="Glycosidases"/>
    <property type="match status" value="1"/>
</dbReference>
<evidence type="ECO:0000313" key="3">
    <source>
        <dbReference type="EMBL" id="ORW27819.1"/>
    </source>
</evidence>
<dbReference type="SUPFAM" id="SSF51445">
    <property type="entry name" value="(Trans)glycosidases"/>
    <property type="match status" value="1"/>
</dbReference>
<dbReference type="PROSITE" id="PS51318">
    <property type="entry name" value="TAT"/>
    <property type="match status" value="1"/>
</dbReference>
<evidence type="ECO:0000313" key="4">
    <source>
        <dbReference type="Proteomes" id="UP000193529"/>
    </source>
</evidence>
<accession>A0A1X1ZUX1</accession>
<keyword evidence="4" id="KW-1185">Reference proteome</keyword>
<keyword evidence="1" id="KW-0812">Transmembrane</keyword>
<protein>
    <submittedName>
        <fullName evidence="3">Twin-arginine translocation pathway</fullName>
    </submittedName>
</protein>
<dbReference type="AlphaFoldDB" id="A0A1X1ZUX1"/>
<dbReference type="InterPro" id="IPR017853">
    <property type="entry name" value="GH"/>
</dbReference>
<dbReference type="RefSeq" id="WP_085077352.1">
    <property type="nucleotide sequence ID" value="NZ_JACKRZ010000289.1"/>
</dbReference>
<evidence type="ECO:0000256" key="1">
    <source>
        <dbReference type="SAM" id="Phobius"/>
    </source>
</evidence>
<sequence>MQDLSVDVPLQRSPAIPRRDVLRYGVAMSALPGLLLATASVAAPVAAATPVPAAAPRRLIDFAMRQIPAEQIRAAGYSGVINYVSLSRPGSSMGAKPITRAYAEQLTAAGLMIVSNYQYGKPGGTAPSDFRRGFEGGVADARTAWRLHTAAGGGQSAPIFFSIDEDINHDTWENLALKWFRGINSVLGVQRTGVYGGIDVCRWAAADGVIGNSRTPGHRWAWQTKAWSHGQIEPTAVLYQRVVSTPSNPGPVVGGLEVDVNDVLAEDCGQWNLHP</sequence>
<dbReference type="InterPro" id="IPR015020">
    <property type="entry name" value="Rv2525c-like_Glyco_Hydro-like"/>
</dbReference>
<evidence type="ECO:0000259" key="2">
    <source>
        <dbReference type="Pfam" id="PF08924"/>
    </source>
</evidence>